<dbReference type="GeneID" id="8102941"/>
<dbReference type="AlphaFoldDB" id="B8MJ97"/>
<accession>B8MJ97</accession>
<dbReference type="HOGENOM" id="CLU_1134201_0_0_1"/>
<sequence length="233" mass="26624">MDGLSSKKLEHEQETYRQTADLSGPPPPAYSTVDAQDETMNTSKYPPQSYHQQAPTLTLQTENTKFLGQAMRIYDLSNPFQNIYEIKIKTLGMDLYFYRPGANQKGQEFATVKFHKLSLKMDITLPDTPMFTLKCKQGWNYKVSYPSPSFQGEMVSWKTNYHFKTMDFELRDAKGIMLARLKASNWNWKKTSQIEIFGGHVSGNQKLMDEIVVTGFGLLEYVIVMNAVTITAS</sequence>
<dbReference type="EMBL" id="EQ962657">
    <property type="protein sequence ID" value="EED14686.1"/>
    <property type="molecule type" value="Genomic_DNA"/>
</dbReference>
<gene>
    <name evidence="2" type="ORF">TSTA_041640</name>
</gene>
<name>B8MJ97_TALSN</name>
<evidence type="ECO:0000313" key="3">
    <source>
        <dbReference type="Proteomes" id="UP000001745"/>
    </source>
</evidence>
<protein>
    <recommendedName>
        <fullName evidence="4">Phospholipid scramblase</fullName>
    </recommendedName>
</protein>
<dbReference type="RefSeq" id="XP_002484639.1">
    <property type="nucleotide sequence ID" value="XM_002484594.1"/>
</dbReference>
<dbReference type="Proteomes" id="UP000001745">
    <property type="component" value="Unassembled WGS sequence"/>
</dbReference>
<keyword evidence="3" id="KW-1185">Reference proteome</keyword>
<dbReference type="OMA" id="HEGPLVY"/>
<dbReference type="VEuPathDB" id="FungiDB:TSTA_041640"/>
<proteinExistence type="predicted"/>
<evidence type="ECO:0008006" key="4">
    <source>
        <dbReference type="Google" id="ProtNLM"/>
    </source>
</evidence>
<organism evidence="2 3">
    <name type="scientific">Talaromyces stipitatus (strain ATCC 10500 / CBS 375.48 / QM 6759 / NRRL 1006)</name>
    <name type="common">Penicillium stipitatum</name>
    <dbReference type="NCBI Taxonomy" id="441959"/>
    <lineage>
        <taxon>Eukaryota</taxon>
        <taxon>Fungi</taxon>
        <taxon>Dikarya</taxon>
        <taxon>Ascomycota</taxon>
        <taxon>Pezizomycotina</taxon>
        <taxon>Eurotiomycetes</taxon>
        <taxon>Eurotiomycetidae</taxon>
        <taxon>Eurotiales</taxon>
        <taxon>Trichocomaceae</taxon>
        <taxon>Talaromyces</taxon>
        <taxon>Talaromyces sect. Talaromyces</taxon>
    </lineage>
</organism>
<dbReference type="InParanoid" id="B8MJ97"/>
<feature type="region of interest" description="Disordered" evidence="1">
    <location>
        <begin position="1"/>
        <end position="34"/>
    </location>
</feature>
<dbReference type="PhylomeDB" id="B8MJ97"/>
<evidence type="ECO:0000256" key="1">
    <source>
        <dbReference type="SAM" id="MobiDB-lite"/>
    </source>
</evidence>
<evidence type="ECO:0000313" key="2">
    <source>
        <dbReference type="EMBL" id="EED14686.1"/>
    </source>
</evidence>
<reference evidence="3" key="1">
    <citation type="journal article" date="2015" name="Genome Announc.">
        <title>Genome sequence of the AIDS-associated pathogen Penicillium marneffei (ATCC18224) and its near taxonomic relative Talaromyces stipitatus (ATCC10500).</title>
        <authorList>
            <person name="Nierman W.C."/>
            <person name="Fedorova-Abrams N.D."/>
            <person name="Andrianopoulos A."/>
        </authorList>
    </citation>
    <scope>NUCLEOTIDE SEQUENCE [LARGE SCALE GENOMIC DNA]</scope>
    <source>
        <strain evidence="3">ATCC 10500 / CBS 375.48 / QM 6759 / NRRL 1006</strain>
    </source>
</reference>
<feature type="compositionally biased region" description="Basic and acidic residues" evidence="1">
    <location>
        <begin position="1"/>
        <end position="15"/>
    </location>
</feature>
<dbReference type="OrthoDB" id="4725912at2759"/>